<comment type="caution">
    <text evidence="1">The sequence shown here is derived from an EMBL/GenBank/DDBJ whole genome shotgun (WGS) entry which is preliminary data.</text>
</comment>
<gene>
    <name evidence="1" type="ORF">HZH68_005982</name>
</gene>
<dbReference type="AlphaFoldDB" id="A0A834ND84"/>
<reference evidence="1" key="1">
    <citation type="journal article" date="2020" name="G3 (Bethesda)">
        <title>High-Quality Assemblies for Three Invasive Social Wasps from the &lt;i&gt;Vespula&lt;/i&gt; Genus.</title>
        <authorList>
            <person name="Harrop T.W.R."/>
            <person name="Guhlin J."/>
            <person name="McLaughlin G.M."/>
            <person name="Permina E."/>
            <person name="Stockwell P."/>
            <person name="Gilligan J."/>
            <person name="Le Lec M.F."/>
            <person name="Gruber M.A.M."/>
            <person name="Quinn O."/>
            <person name="Lovegrove M."/>
            <person name="Duncan E.J."/>
            <person name="Remnant E.J."/>
            <person name="Van Eeckhoven J."/>
            <person name="Graham B."/>
            <person name="Knapp R.A."/>
            <person name="Langford K.W."/>
            <person name="Kronenberg Z."/>
            <person name="Press M.O."/>
            <person name="Eacker S.M."/>
            <person name="Wilson-Rankin E.E."/>
            <person name="Purcell J."/>
            <person name="Lester P.J."/>
            <person name="Dearden P.K."/>
        </authorList>
    </citation>
    <scope>NUCLEOTIDE SEQUENCE</scope>
    <source>
        <strain evidence="1">Linc-1</strain>
    </source>
</reference>
<evidence type="ECO:0000313" key="1">
    <source>
        <dbReference type="EMBL" id="KAF7403188.1"/>
    </source>
</evidence>
<keyword evidence="2" id="KW-1185">Reference proteome</keyword>
<dbReference type="EMBL" id="JACSDZ010000005">
    <property type="protein sequence ID" value="KAF7403188.1"/>
    <property type="molecule type" value="Genomic_DNA"/>
</dbReference>
<protein>
    <submittedName>
        <fullName evidence="1">Uncharacterized protein</fullName>
    </submittedName>
</protein>
<name>A0A834ND84_VESGE</name>
<sequence length="104" mass="11983">MWDLVQSLTRQTDVLVKKLSVIICLQYRANDSTSLRTTKSPSGINDSHFSKYEKPSIMYLLLVFDANQNLMPNLSGLLDMYCINSYLTFVRNNYSSTDRFISDL</sequence>
<organism evidence="1 2">
    <name type="scientific">Vespula germanica</name>
    <name type="common">German yellow jacket</name>
    <name type="synonym">Paravespula germanica</name>
    <dbReference type="NCBI Taxonomy" id="30212"/>
    <lineage>
        <taxon>Eukaryota</taxon>
        <taxon>Metazoa</taxon>
        <taxon>Ecdysozoa</taxon>
        <taxon>Arthropoda</taxon>
        <taxon>Hexapoda</taxon>
        <taxon>Insecta</taxon>
        <taxon>Pterygota</taxon>
        <taxon>Neoptera</taxon>
        <taxon>Endopterygota</taxon>
        <taxon>Hymenoptera</taxon>
        <taxon>Apocrita</taxon>
        <taxon>Aculeata</taxon>
        <taxon>Vespoidea</taxon>
        <taxon>Vespidae</taxon>
        <taxon>Vespinae</taxon>
        <taxon>Vespula</taxon>
    </lineage>
</organism>
<evidence type="ECO:0000313" key="2">
    <source>
        <dbReference type="Proteomes" id="UP000617340"/>
    </source>
</evidence>
<dbReference type="Proteomes" id="UP000617340">
    <property type="component" value="Unassembled WGS sequence"/>
</dbReference>
<accession>A0A834ND84</accession>
<proteinExistence type="predicted"/>